<accession>A0A8D8JTP6</accession>
<proteinExistence type="predicted"/>
<evidence type="ECO:0000313" key="2">
    <source>
        <dbReference type="EMBL" id="CAG6578430.1"/>
    </source>
</evidence>
<name>A0A8D8JTP6_CULPI</name>
<dbReference type="EMBL" id="HBUE01194101">
    <property type="protein sequence ID" value="CAG6526714.1"/>
    <property type="molecule type" value="Transcribed_RNA"/>
</dbReference>
<feature type="transmembrane region" description="Helical" evidence="1">
    <location>
        <begin position="50"/>
        <end position="69"/>
    </location>
</feature>
<protein>
    <submittedName>
        <fullName evidence="2">(northern house mosquito) hypothetical protein</fullName>
    </submittedName>
</protein>
<organism evidence="2">
    <name type="scientific">Culex pipiens</name>
    <name type="common">House mosquito</name>
    <dbReference type="NCBI Taxonomy" id="7175"/>
    <lineage>
        <taxon>Eukaryota</taxon>
        <taxon>Metazoa</taxon>
        <taxon>Ecdysozoa</taxon>
        <taxon>Arthropoda</taxon>
        <taxon>Hexapoda</taxon>
        <taxon>Insecta</taxon>
        <taxon>Pterygota</taxon>
        <taxon>Neoptera</taxon>
        <taxon>Endopterygota</taxon>
        <taxon>Diptera</taxon>
        <taxon>Nematocera</taxon>
        <taxon>Culicoidea</taxon>
        <taxon>Culicidae</taxon>
        <taxon>Culicinae</taxon>
        <taxon>Culicini</taxon>
        <taxon>Culex</taxon>
        <taxon>Culex</taxon>
    </lineage>
</organism>
<keyword evidence="1" id="KW-1133">Transmembrane helix</keyword>
<keyword evidence="1" id="KW-0472">Membrane</keyword>
<reference evidence="2" key="1">
    <citation type="submission" date="2021-05" db="EMBL/GenBank/DDBJ databases">
        <authorList>
            <person name="Alioto T."/>
            <person name="Alioto T."/>
            <person name="Gomez Garrido J."/>
        </authorList>
    </citation>
    <scope>NUCLEOTIDE SEQUENCE</scope>
</reference>
<sequence length="111" mass="12804">MYSTAFDICYKYEFVVVSTHGLITSFNLNVDASKIVFFSVAQRTSKQRKILSSLTLFLIIALSLSLLRFTCCLRRSHVTPFYLEESEPALNSQSTKTQFCQRENFFVFCSE</sequence>
<keyword evidence="1" id="KW-0812">Transmembrane</keyword>
<evidence type="ECO:0000256" key="1">
    <source>
        <dbReference type="SAM" id="Phobius"/>
    </source>
</evidence>
<dbReference type="AlphaFoldDB" id="A0A8D8JTP6"/>
<dbReference type="EMBL" id="HBUE01300077">
    <property type="protein sequence ID" value="CAG6578430.1"/>
    <property type="molecule type" value="Transcribed_RNA"/>
</dbReference>